<dbReference type="STRING" id="1497020.DO97_04290"/>
<dbReference type="EMBL" id="JJML01000017">
    <property type="protein sequence ID" value="KGF72921.1"/>
    <property type="molecule type" value="Genomic_DNA"/>
</dbReference>
<evidence type="ECO:0008006" key="3">
    <source>
        <dbReference type="Google" id="ProtNLM"/>
    </source>
</evidence>
<keyword evidence="2" id="KW-1185">Reference proteome</keyword>
<dbReference type="Proteomes" id="UP000030170">
    <property type="component" value="Unassembled WGS sequence"/>
</dbReference>
<dbReference type="RefSeq" id="WP_036532613.1">
    <property type="nucleotide sequence ID" value="NZ_JJML01000017.1"/>
</dbReference>
<comment type="caution">
    <text evidence="1">The sequence shown here is derived from an EMBL/GenBank/DDBJ whole genome shotgun (WGS) entry which is preliminary data.</text>
</comment>
<name>A0A098TKV6_9CYAN</name>
<evidence type="ECO:0000313" key="1">
    <source>
        <dbReference type="EMBL" id="KGF72921.1"/>
    </source>
</evidence>
<dbReference type="OrthoDB" id="565403at2"/>
<dbReference type="InterPro" id="IPR027417">
    <property type="entry name" value="P-loop_NTPase"/>
</dbReference>
<dbReference type="SUPFAM" id="SSF52540">
    <property type="entry name" value="P-loop containing nucleoside triphosphate hydrolases"/>
    <property type="match status" value="1"/>
</dbReference>
<dbReference type="AlphaFoldDB" id="A0A098TKV6"/>
<evidence type="ECO:0000313" key="2">
    <source>
        <dbReference type="Proteomes" id="UP000030170"/>
    </source>
</evidence>
<sequence>MKTLFLHIGTHKTGTTALQQILSFNREALEVDGWLYPRAGCPESNFGHHDAAWGLIKAKKKPFDFAGLQGEILNSRCEQVVMSSEEFEFCRNVEIVRAEFDYCDVFIVLYLRRQDDLLLSEYNQHLKSGIYFKPLAQFAEMLDRQGRLDYMALCQHWATAFGKERILVRPYHPNTSIIEEFCKLVGITTTLKEPTHRFSNRSLDSRLTGTLRVINQLRSNQQDDYTYKELVGVVSRYGAQLKDKQKFSLMAPSERKQFMRKYEESNRQLFDSFLEGHEFTDPLIENSDEIRVSENHFPPDLVRVMLNHLAKRPQLSPESRGEDED</sequence>
<gene>
    <name evidence="1" type="ORF">DO97_04290</name>
</gene>
<proteinExistence type="predicted"/>
<organism evidence="1 2">
    <name type="scientific">Neosynechococcus sphagnicola sy1</name>
    <dbReference type="NCBI Taxonomy" id="1497020"/>
    <lineage>
        <taxon>Bacteria</taxon>
        <taxon>Bacillati</taxon>
        <taxon>Cyanobacteriota</taxon>
        <taxon>Cyanophyceae</taxon>
        <taxon>Neosynechococcales</taxon>
        <taxon>Neosynechococcaceae</taxon>
        <taxon>Neosynechococcus</taxon>
    </lineage>
</organism>
<protein>
    <recommendedName>
        <fullName evidence="3">Sulfotransferase domain-containing protein</fullName>
    </recommendedName>
</protein>
<reference evidence="1 2" key="1">
    <citation type="journal article" date="2014" name="Mol. Ecol.">
        <title>Evolution of Synechococcus.</title>
        <authorList>
            <person name="Dvorak P."/>
            <person name="Casamatta D."/>
            <person name="Hasler P."/>
            <person name="Poulickova A."/>
            <person name="Ondrej V."/>
            <person name="Sanges R."/>
        </authorList>
    </citation>
    <scope>NUCLEOTIDE SEQUENCE [LARGE SCALE GENOMIC DNA]</scope>
    <source>
        <strain evidence="1 2">CAUP A 1101</strain>
    </source>
</reference>
<dbReference type="Gene3D" id="3.40.50.300">
    <property type="entry name" value="P-loop containing nucleotide triphosphate hydrolases"/>
    <property type="match status" value="1"/>
</dbReference>
<accession>A0A098TKV6</accession>